<keyword evidence="4" id="KW-0862">Zinc</keyword>
<dbReference type="InterPro" id="IPR052138">
    <property type="entry name" value="GATA_ZnFinger_Domain"/>
</dbReference>
<evidence type="ECO:0000256" key="5">
    <source>
        <dbReference type="ARBA" id="ARBA00023015"/>
    </source>
</evidence>
<feature type="domain" description="GATA-type" evidence="11">
    <location>
        <begin position="170"/>
        <end position="206"/>
    </location>
</feature>
<name>A0AAN9K6Z4_CLITE</name>
<keyword evidence="5" id="KW-0805">Transcription regulation</keyword>
<dbReference type="Proteomes" id="UP001359559">
    <property type="component" value="Unassembled WGS sequence"/>
</dbReference>
<evidence type="ECO:0000256" key="7">
    <source>
        <dbReference type="ARBA" id="ARBA00023163"/>
    </source>
</evidence>
<evidence type="ECO:0000256" key="3">
    <source>
        <dbReference type="ARBA" id="ARBA00022771"/>
    </source>
</evidence>
<keyword evidence="2" id="KW-0479">Metal-binding</keyword>
<dbReference type="SUPFAM" id="SSF57716">
    <property type="entry name" value="Glucocorticoid receptor-like (DNA-binding domain)"/>
    <property type="match status" value="1"/>
</dbReference>
<dbReference type="FunFam" id="3.30.50.10:FF:000055">
    <property type="entry name" value="GATA transcription factor 21"/>
    <property type="match status" value="1"/>
</dbReference>
<dbReference type="GO" id="GO:0005634">
    <property type="term" value="C:nucleus"/>
    <property type="evidence" value="ECO:0007669"/>
    <property type="project" value="UniProtKB-SubCell"/>
</dbReference>
<evidence type="ECO:0000259" key="11">
    <source>
        <dbReference type="PROSITE" id="PS50114"/>
    </source>
</evidence>
<evidence type="ECO:0000256" key="4">
    <source>
        <dbReference type="ARBA" id="ARBA00022833"/>
    </source>
</evidence>
<evidence type="ECO:0000256" key="2">
    <source>
        <dbReference type="ARBA" id="ARBA00022723"/>
    </source>
</evidence>
<dbReference type="InterPro" id="IPR000679">
    <property type="entry name" value="Znf_GATA"/>
</dbReference>
<accession>A0AAN9K6Z4</accession>
<keyword evidence="6" id="KW-0238">DNA-binding</keyword>
<keyword evidence="8" id="KW-0539">Nucleus</keyword>
<comment type="similarity">
    <text evidence="9">Belongs to the type IV zinc-finger family. Class B subfamily.</text>
</comment>
<evidence type="ECO:0000313" key="13">
    <source>
        <dbReference type="Proteomes" id="UP001359559"/>
    </source>
</evidence>
<dbReference type="GO" id="GO:0008270">
    <property type="term" value="F:zinc ion binding"/>
    <property type="evidence" value="ECO:0007669"/>
    <property type="project" value="UniProtKB-KW"/>
</dbReference>
<sequence>MTPISLNPPGPNSIQAASQTQLFISPNNEDYCTFFNILDSRQTIEIGNFRETYQQDDKIVMHDGSSSSNCNIQSFISPEKVMVMEDGSRRACEGDLTSYKMEEEDGKNGHGSPKWMPSKMRLMKKMMSPGTTDKATMNNNPCRPRLIQNHHQGHESKYCQRSPRNNNSISTTTRVCSDCNTSTTPLWRSGPNGPKSLCNACGIRQRKARRAMLEAANGLGSNATATKTRVHNKDKKSRTNNFAQFKNKYKSTTTTTSSEGVKKLEYFKDLSISLRNNSALQQVFPRDEVAEAALLLMDLSCGFLHL</sequence>
<evidence type="ECO:0000256" key="9">
    <source>
        <dbReference type="ARBA" id="ARBA00024019"/>
    </source>
</evidence>
<evidence type="ECO:0000256" key="8">
    <source>
        <dbReference type="ARBA" id="ARBA00023242"/>
    </source>
</evidence>
<evidence type="ECO:0000256" key="6">
    <source>
        <dbReference type="ARBA" id="ARBA00023125"/>
    </source>
</evidence>
<dbReference type="PROSITE" id="PS50114">
    <property type="entry name" value="GATA_ZN_FINGER_2"/>
    <property type="match status" value="1"/>
</dbReference>
<proteinExistence type="inferred from homology"/>
<dbReference type="PROSITE" id="PS00344">
    <property type="entry name" value="GATA_ZN_FINGER_1"/>
    <property type="match status" value="1"/>
</dbReference>
<keyword evidence="3 10" id="KW-0863">Zinc-finger</keyword>
<evidence type="ECO:0000313" key="12">
    <source>
        <dbReference type="EMBL" id="KAK7310717.1"/>
    </source>
</evidence>
<dbReference type="PANTHER" id="PTHR47255:SF4">
    <property type="entry name" value="GATA ZINC FINGER DOMAIN-CONTAINING PROTEIN 12"/>
    <property type="match status" value="1"/>
</dbReference>
<dbReference type="EMBL" id="JAYKXN010000002">
    <property type="protein sequence ID" value="KAK7310717.1"/>
    <property type="molecule type" value="Genomic_DNA"/>
</dbReference>
<comment type="caution">
    <text evidence="12">The sequence shown here is derived from an EMBL/GenBank/DDBJ whole genome shotgun (WGS) entry which is preliminary data.</text>
</comment>
<protein>
    <recommendedName>
        <fullName evidence="11">GATA-type domain-containing protein</fullName>
    </recommendedName>
</protein>
<dbReference type="AlphaFoldDB" id="A0AAN9K6Z4"/>
<dbReference type="Pfam" id="PF00320">
    <property type="entry name" value="GATA"/>
    <property type="match status" value="1"/>
</dbReference>
<reference evidence="12 13" key="1">
    <citation type="submission" date="2024-01" db="EMBL/GenBank/DDBJ databases">
        <title>The genomes of 5 underutilized Papilionoideae crops provide insights into root nodulation and disease resistance.</title>
        <authorList>
            <person name="Yuan L."/>
        </authorList>
    </citation>
    <scope>NUCLEOTIDE SEQUENCE [LARGE SCALE GENOMIC DNA]</scope>
    <source>
        <strain evidence="12">LY-2023</strain>
        <tissue evidence="12">Leaf</tissue>
    </source>
</reference>
<keyword evidence="13" id="KW-1185">Reference proteome</keyword>
<gene>
    <name evidence="12" type="ORF">RJT34_08398</name>
</gene>
<organism evidence="12 13">
    <name type="scientific">Clitoria ternatea</name>
    <name type="common">Butterfly pea</name>
    <dbReference type="NCBI Taxonomy" id="43366"/>
    <lineage>
        <taxon>Eukaryota</taxon>
        <taxon>Viridiplantae</taxon>
        <taxon>Streptophyta</taxon>
        <taxon>Embryophyta</taxon>
        <taxon>Tracheophyta</taxon>
        <taxon>Spermatophyta</taxon>
        <taxon>Magnoliopsida</taxon>
        <taxon>eudicotyledons</taxon>
        <taxon>Gunneridae</taxon>
        <taxon>Pentapetalae</taxon>
        <taxon>rosids</taxon>
        <taxon>fabids</taxon>
        <taxon>Fabales</taxon>
        <taxon>Fabaceae</taxon>
        <taxon>Papilionoideae</taxon>
        <taxon>50 kb inversion clade</taxon>
        <taxon>NPAAA clade</taxon>
        <taxon>indigoferoid/millettioid clade</taxon>
        <taxon>Phaseoleae</taxon>
        <taxon>Clitoria</taxon>
    </lineage>
</organism>
<dbReference type="Gene3D" id="3.30.50.10">
    <property type="entry name" value="Erythroid Transcription Factor GATA-1, subunit A"/>
    <property type="match status" value="1"/>
</dbReference>
<dbReference type="SMART" id="SM00401">
    <property type="entry name" value="ZnF_GATA"/>
    <property type="match status" value="1"/>
</dbReference>
<evidence type="ECO:0000256" key="1">
    <source>
        <dbReference type="ARBA" id="ARBA00004123"/>
    </source>
</evidence>
<keyword evidence="7" id="KW-0804">Transcription</keyword>
<dbReference type="GO" id="GO:0000976">
    <property type="term" value="F:transcription cis-regulatory region binding"/>
    <property type="evidence" value="ECO:0007669"/>
    <property type="project" value="UniProtKB-ARBA"/>
</dbReference>
<comment type="subcellular location">
    <subcellularLocation>
        <location evidence="1">Nucleus</location>
    </subcellularLocation>
</comment>
<dbReference type="InterPro" id="IPR013088">
    <property type="entry name" value="Znf_NHR/GATA"/>
</dbReference>
<dbReference type="CDD" id="cd00202">
    <property type="entry name" value="ZnF_GATA"/>
    <property type="match status" value="1"/>
</dbReference>
<dbReference type="GO" id="GO:0006355">
    <property type="term" value="P:regulation of DNA-templated transcription"/>
    <property type="evidence" value="ECO:0007669"/>
    <property type="project" value="InterPro"/>
</dbReference>
<evidence type="ECO:0000256" key="10">
    <source>
        <dbReference type="PROSITE-ProRule" id="PRU00094"/>
    </source>
</evidence>
<dbReference type="PANTHER" id="PTHR47255">
    <property type="entry name" value="GATA TRANSCRIPTION FACTOR 22-RELATED"/>
    <property type="match status" value="1"/>
</dbReference>